<accession>A0A8C0WPK3</accession>
<name>A0A8C0WPK3_CASCN</name>
<protein>
    <submittedName>
        <fullName evidence="2">Uncharacterized protein</fullName>
    </submittedName>
</protein>
<organism evidence="2">
    <name type="scientific">Castor canadensis</name>
    <name type="common">American beaver</name>
    <dbReference type="NCBI Taxonomy" id="51338"/>
    <lineage>
        <taxon>Eukaryota</taxon>
        <taxon>Metazoa</taxon>
        <taxon>Chordata</taxon>
        <taxon>Craniata</taxon>
        <taxon>Vertebrata</taxon>
        <taxon>Euteleostomi</taxon>
        <taxon>Mammalia</taxon>
        <taxon>Eutheria</taxon>
        <taxon>Euarchontoglires</taxon>
        <taxon>Glires</taxon>
        <taxon>Rodentia</taxon>
        <taxon>Castorimorpha</taxon>
        <taxon>Castoridae</taxon>
        <taxon>Castor</taxon>
    </lineage>
</organism>
<feature type="region of interest" description="Disordered" evidence="1">
    <location>
        <begin position="71"/>
        <end position="94"/>
    </location>
</feature>
<evidence type="ECO:0000256" key="1">
    <source>
        <dbReference type="SAM" id="MobiDB-lite"/>
    </source>
</evidence>
<reference evidence="2" key="1">
    <citation type="submission" date="2023-09" db="UniProtKB">
        <authorList>
            <consortium name="Ensembl"/>
        </authorList>
    </citation>
    <scope>IDENTIFICATION</scope>
</reference>
<dbReference type="Ensembl" id="ENSCCNT00000019047.1">
    <property type="protein sequence ID" value="ENSCCNP00000014538.1"/>
    <property type="gene ID" value="ENSCCNG00000015017.1"/>
</dbReference>
<proteinExistence type="predicted"/>
<sequence length="163" mass="16617">MASASVVGCASTGSTMTSLELYTAMVEGTAHHGILAGLQHDVTVHELFDSPFTVGQEAAQAQAATTAKGAAIPGETAPGVPEPQEPVDHRTEGHDCAPTAPTRVYMLGHLQPAGPLPGALDITHIQDGVGVARAQAQALIGSIIHLHVASATRGAHEEPVQAE</sequence>
<dbReference type="AlphaFoldDB" id="A0A8C0WPK3"/>
<evidence type="ECO:0000313" key="2">
    <source>
        <dbReference type="Ensembl" id="ENSCCNP00000014538.1"/>
    </source>
</evidence>